<keyword evidence="2" id="KW-1133">Transmembrane helix</keyword>
<feature type="compositionally biased region" description="Polar residues" evidence="1">
    <location>
        <begin position="240"/>
        <end position="249"/>
    </location>
</feature>
<keyword evidence="2" id="KW-0812">Transmembrane</keyword>
<feature type="region of interest" description="Disordered" evidence="1">
    <location>
        <begin position="229"/>
        <end position="249"/>
    </location>
</feature>
<dbReference type="AlphaFoldDB" id="A0A6G1G6V2"/>
<feature type="transmembrane region" description="Helical" evidence="2">
    <location>
        <begin position="200"/>
        <end position="223"/>
    </location>
</feature>
<evidence type="ECO:0008006" key="6">
    <source>
        <dbReference type="Google" id="ProtNLM"/>
    </source>
</evidence>
<accession>A0A6G1G6V2</accession>
<sequence length="276" mass="29365">MAVATLDPTFSPAASCLAANNLWKIFADCPINNGVCWYFLQGQPTTSSCYPPGYNPTSTAYYSPASCPSGYTSACGATQTAGTVTETAYTCCPTIGIYTCQKDPKDYHPWGFTLGCYSNFASPVTHFVTASSSDSSSMETVIMNATDAINAYAIQVRFQSTDFPKSTGSIINTSSSSTSNLSQPSLRVETNSNSGLRPGAIAGIAIGAVIGALLVMLLALLIIRHRNRRRHRPTERDGSAGQNISNMQPPNFIPGLKAELDNTYVPAQTRPAELEG</sequence>
<dbReference type="GeneID" id="54423390"/>
<name>A0A6G1G6V2_9PEZI</name>
<reference evidence="5" key="2">
    <citation type="submission" date="2020-04" db="EMBL/GenBank/DDBJ databases">
        <authorList>
            <consortium name="NCBI Genome Project"/>
        </authorList>
    </citation>
    <scope>NUCLEOTIDE SEQUENCE</scope>
    <source>
        <strain evidence="5">CBS 781.70</strain>
    </source>
</reference>
<gene>
    <name evidence="3 5" type="ORF">P152DRAFT_513775</name>
</gene>
<organism evidence="3">
    <name type="scientific">Eremomyces bilateralis CBS 781.70</name>
    <dbReference type="NCBI Taxonomy" id="1392243"/>
    <lineage>
        <taxon>Eukaryota</taxon>
        <taxon>Fungi</taxon>
        <taxon>Dikarya</taxon>
        <taxon>Ascomycota</taxon>
        <taxon>Pezizomycotina</taxon>
        <taxon>Dothideomycetes</taxon>
        <taxon>Dothideomycetes incertae sedis</taxon>
        <taxon>Eremomycetales</taxon>
        <taxon>Eremomycetaceae</taxon>
        <taxon>Eremomyces</taxon>
    </lineage>
</organism>
<dbReference type="EMBL" id="ML975155">
    <property type="protein sequence ID" value="KAF1813559.1"/>
    <property type="molecule type" value="Genomic_DNA"/>
</dbReference>
<evidence type="ECO:0000313" key="4">
    <source>
        <dbReference type="Proteomes" id="UP000504638"/>
    </source>
</evidence>
<evidence type="ECO:0000313" key="5">
    <source>
        <dbReference type="RefSeq" id="XP_033535190.1"/>
    </source>
</evidence>
<evidence type="ECO:0000256" key="2">
    <source>
        <dbReference type="SAM" id="Phobius"/>
    </source>
</evidence>
<keyword evidence="2" id="KW-0472">Membrane</keyword>
<dbReference type="RefSeq" id="XP_033535190.1">
    <property type="nucleotide sequence ID" value="XM_033682820.1"/>
</dbReference>
<keyword evidence="4" id="KW-1185">Reference proteome</keyword>
<evidence type="ECO:0000256" key="1">
    <source>
        <dbReference type="SAM" id="MobiDB-lite"/>
    </source>
</evidence>
<dbReference type="OrthoDB" id="4770059at2759"/>
<proteinExistence type="predicted"/>
<reference evidence="5" key="3">
    <citation type="submission" date="2025-04" db="UniProtKB">
        <authorList>
            <consortium name="RefSeq"/>
        </authorList>
    </citation>
    <scope>IDENTIFICATION</scope>
    <source>
        <strain evidence="5">CBS 781.70</strain>
    </source>
</reference>
<evidence type="ECO:0000313" key="3">
    <source>
        <dbReference type="EMBL" id="KAF1813559.1"/>
    </source>
</evidence>
<reference evidence="3 5" key="1">
    <citation type="submission" date="2020-01" db="EMBL/GenBank/DDBJ databases">
        <authorList>
            <consortium name="DOE Joint Genome Institute"/>
            <person name="Haridas S."/>
            <person name="Albert R."/>
            <person name="Binder M."/>
            <person name="Bloem J."/>
            <person name="Labutti K."/>
            <person name="Salamov A."/>
            <person name="Andreopoulos B."/>
            <person name="Baker S.E."/>
            <person name="Barry K."/>
            <person name="Bills G."/>
            <person name="Bluhm B.H."/>
            <person name="Cannon C."/>
            <person name="Castanera R."/>
            <person name="Culley D.E."/>
            <person name="Daum C."/>
            <person name="Ezra D."/>
            <person name="Gonzalez J.B."/>
            <person name="Henrissat B."/>
            <person name="Kuo A."/>
            <person name="Liang C."/>
            <person name="Lipzen A."/>
            <person name="Lutzoni F."/>
            <person name="Magnuson J."/>
            <person name="Mondo S."/>
            <person name="Nolan M."/>
            <person name="Ohm R."/>
            <person name="Pangilinan J."/>
            <person name="Park H.-J."/>
            <person name="Ramirez L."/>
            <person name="Alfaro M."/>
            <person name="Sun H."/>
            <person name="Tritt A."/>
            <person name="Yoshinaga Y."/>
            <person name="Zwiers L.-H."/>
            <person name="Turgeon B.G."/>
            <person name="Goodwin S.B."/>
            <person name="Spatafora J.W."/>
            <person name="Crous P.W."/>
            <person name="Grigoriev I.V."/>
        </authorList>
    </citation>
    <scope>NUCLEOTIDE SEQUENCE</scope>
    <source>
        <strain evidence="3 5">CBS 781.70</strain>
    </source>
</reference>
<dbReference type="Proteomes" id="UP000504638">
    <property type="component" value="Unplaced"/>
</dbReference>
<protein>
    <recommendedName>
        <fullName evidence="6">Mid2 domain-containing protein</fullName>
    </recommendedName>
</protein>